<dbReference type="GO" id="GO:0005524">
    <property type="term" value="F:ATP binding"/>
    <property type="evidence" value="ECO:0007669"/>
    <property type="project" value="UniProtKB-KW"/>
</dbReference>
<evidence type="ECO:0000313" key="8">
    <source>
        <dbReference type="EMBL" id="ODQ79943.1"/>
    </source>
</evidence>
<dbReference type="GO" id="GO:0004382">
    <property type="term" value="F:GDP phosphatase activity"/>
    <property type="evidence" value="ECO:0007669"/>
    <property type="project" value="TreeGrafter"/>
</dbReference>
<keyword evidence="7" id="KW-1133">Transmembrane helix</keyword>
<reference evidence="9" key="1">
    <citation type="submission" date="2016-05" db="EMBL/GenBank/DDBJ databases">
        <title>Comparative genomics of biotechnologically important yeasts.</title>
        <authorList>
            <consortium name="DOE Joint Genome Institute"/>
            <person name="Riley R."/>
            <person name="Haridas S."/>
            <person name="Wolfe K.H."/>
            <person name="Lopes M.R."/>
            <person name="Hittinger C.T."/>
            <person name="Goker M."/>
            <person name="Salamov A."/>
            <person name="Wisecaver J."/>
            <person name="Long T.M."/>
            <person name="Aerts A.L."/>
            <person name="Barry K."/>
            <person name="Choi C."/>
            <person name="Clum A."/>
            <person name="Coughlan A.Y."/>
            <person name="Deshpande S."/>
            <person name="Douglass A.P."/>
            <person name="Hanson S.J."/>
            <person name="Klenk H.-P."/>
            <person name="Labutti K."/>
            <person name="Lapidus A."/>
            <person name="Lindquist E."/>
            <person name="Lipzen A."/>
            <person name="Meier-Kolthoff J.P."/>
            <person name="Ohm R.A."/>
            <person name="Otillar R.P."/>
            <person name="Pangilinan J."/>
            <person name="Peng Y."/>
            <person name="Rokas A."/>
            <person name="Rosa C.A."/>
            <person name="Scheuner C."/>
            <person name="Sibirny A.A."/>
            <person name="Slot J.C."/>
            <person name="Stielow J.B."/>
            <person name="Sun H."/>
            <person name="Kurtzman C.P."/>
            <person name="Blackwell M."/>
            <person name="Grigoriev I.V."/>
            <person name="Jeffries T.W."/>
        </authorList>
    </citation>
    <scope>NUCLEOTIDE SEQUENCE [LARGE SCALE GENOMIC DNA]</scope>
    <source>
        <strain evidence="9">NRRL Y-12698</strain>
    </source>
</reference>
<dbReference type="RefSeq" id="XP_018985271.1">
    <property type="nucleotide sequence ID" value="XM_019128906.1"/>
</dbReference>
<feature type="transmembrane region" description="Helical" evidence="7">
    <location>
        <begin position="531"/>
        <end position="549"/>
    </location>
</feature>
<sequence>MLRDYHYGIAVDAGSLGSRLQVYRWTDPKASKASGKTSILRSVPEITQEEGWNLKISPGISSFTETPQNLWEDHFKKLAAHAESIIPPDKWSETPIYVLSTAGMRLLPVTQQEAIKAETCRVLQTHTLFYLPDCADFVQTIDGETEGVYGWIGLNYLSETFNNVDPRKEQRSIGFMDMGGASTQIAFVPSKKEISRHQEDLRKVTLRSVNGDVQEWNVFVSTWLGFGANEARKRYLDLLIESAGKRSLSDIGISQSFSEGLDRESVPSAHIKSATTLDFTLSSGAIDSAVSAPSNGVTNEIKREVDEISSEVLYDPCLLQGATITYNSHTFLGTGNYDQCLETMYPLLQKHLPCTDDPCLFNGVHTPHMDFTKDKFVGILEYWYTVHDLFDLGGDYSFQKFNAATKLFCHSDWKEVAGKEFHGRKLSEKTLQDACFKASWIVNILHDGFSLPRLDFETHKEDDSDDESHVPFSSANEINGEELSWTLGKMVLFASSQVAGGVGILPSKIERARGVQFIPGGLADKGNSLRLIFAGLVFCALVYFAVRFAKMPMRLPYKIYKCFPRKALQYLPVAMQSRMGFEEDVDISLEEGLFYEEPVRNAPGLRTRSIMNLNQLGEQDTEPRGFYASPQATKSALFSGDNTSSASLQRSKSSMGFYR</sequence>
<dbReference type="Pfam" id="PF01150">
    <property type="entry name" value="GDA1_CD39"/>
    <property type="match status" value="2"/>
</dbReference>
<protein>
    <recommendedName>
        <fullName evidence="10">Golgi apyrase</fullName>
    </recommendedName>
</protein>
<evidence type="ECO:0000256" key="4">
    <source>
        <dbReference type="PIRSR" id="PIRSR600407-2"/>
    </source>
</evidence>
<dbReference type="PROSITE" id="PS01238">
    <property type="entry name" value="GDA1_CD39_NTPASE"/>
    <property type="match status" value="1"/>
</dbReference>
<keyword evidence="2 5" id="KW-0378">Hydrolase</keyword>
<dbReference type="Gene3D" id="3.30.420.40">
    <property type="match status" value="1"/>
</dbReference>
<evidence type="ECO:0000256" key="1">
    <source>
        <dbReference type="ARBA" id="ARBA00009283"/>
    </source>
</evidence>
<feature type="active site" description="Proton acceptor" evidence="3">
    <location>
        <position position="146"/>
    </location>
</feature>
<dbReference type="InterPro" id="IPR000407">
    <property type="entry name" value="GDA1_CD39_NTPase"/>
</dbReference>
<dbReference type="GO" id="GO:0006256">
    <property type="term" value="P:UDP catabolic process"/>
    <property type="evidence" value="ECO:0007669"/>
    <property type="project" value="TreeGrafter"/>
</dbReference>
<evidence type="ECO:0000256" key="3">
    <source>
        <dbReference type="PIRSR" id="PIRSR600407-1"/>
    </source>
</evidence>
<dbReference type="GO" id="GO:0045134">
    <property type="term" value="F:UDP phosphatase activity"/>
    <property type="evidence" value="ECO:0007669"/>
    <property type="project" value="TreeGrafter"/>
</dbReference>
<comment type="similarity">
    <text evidence="1 5">Belongs to the GDA1/CD39 NTPase family.</text>
</comment>
<dbReference type="PANTHER" id="PTHR11782">
    <property type="entry name" value="ADENOSINE/GUANOSINE DIPHOSPHATASE"/>
    <property type="match status" value="1"/>
</dbReference>
<evidence type="ECO:0008006" key="10">
    <source>
        <dbReference type="Google" id="ProtNLM"/>
    </source>
</evidence>
<dbReference type="OrthoDB" id="6372431at2759"/>
<keyword evidence="9" id="KW-1185">Reference proteome</keyword>
<proteinExistence type="inferred from homology"/>
<evidence type="ECO:0000256" key="2">
    <source>
        <dbReference type="ARBA" id="ARBA00022801"/>
    </source>
</evidence>
<dbReference type="GO" id="GO:0046036">
    <property type="term" value="P:CTP metabolic process"/>
    <property type="evidence" value="ECO:0007669"/>
    <property type="project" value="TreeGrafter"/>
</dbReference>
<evidence type="ECO:0000256" key="6">
    <source>
        <dbReference type="SAM" id="MobiDB-lite"/>
    </source>
</evidence>
<gene>
    <name evidence="8" type="ORF">BABINDRAFT_161607</name>
</gene>
<accession>A0A1E3QQI1</accession>
<dbReference type="GO" id="GO:0017111">
    <property type="term" value="F:ribonucleoside triphosphate phosphatase activity"/>
    <property type="evidence" value="ECO:0007669"/>
    <property type="project" value="EnsemblFungi"/>
</dbReference>
<dbReference type="STRING" id="984486.A0A1E3QQI1"/>
<organism evidence="8 9">
    <name type="scientific">Babjeviella inositovora NRRL Y-12698</name>
    <dbReference type="NCBI Taxonomy" id="984486"/>
    <lineage>
        <taxon>Eukaryota</taxon>
        <taxon>Fungi</taxon>
        <taxon>Dikarya</taxon>
        <taxon>Ascomycota</taxon>
        <taxon>Saccharomycotina</taxon>
        <taxon>Pichiomycetes</taxon>
        <taxon>Serinales incertae sedis</taxon>
        <taxon>Babjeviella</taxon>
    </lineage>
</organism>
<evidence type="ECO:0000256" key="5">
    <source>
        <dbReference type="RuleBase" id="RU003833"/>
    </source>
</evidence>
<dbReference type="Gene3D" id="3.30.420.150">
    <property type="entry name" value="Exopolyphosphatase. Domain 2"/>
    <property type="match status" value="1"/>
</dbReference>
<evidence type="ECO:0000313" key="9">
    <source>
        <dbReference type="Proteomes" id="UP000094336"/>
    </source>
</evidence>
<dbReference type="PANTHER" id="PTHR11782:SF121">
    <property type="entry name" value="NUCLEOSIDE-DIPHOSPHATASE MIG-23"/>
    <property type="match status" value="1"/>
</dbReference>
<keyword evidence="4" id="KW-0067">ATP-binding</keyword>
<feature type="binding site" evidence="4">
    <location>
        <begin position="180"/>
        <end position="184"/>
    </location>
    <ligand>
        <name>ATP</name>
        <dbReference type="ChEBI" id="CHEBI:30616"/>
    </ligand>
</feature>
<dbReference type="GeneID" id="30146759"/>
<keyword evidence="7" id="KW-0812">Transmembrane</keyword>
<keyword evidence="4" id="KW-0547">Nucleotide-binding</keyword>
<dbReference type="GO" id="GO:0000139">
    <property type="term" value="C:Golgi membrane"/>
    <property type="evidence" value="ECO:0007669"/>
    <property type="project" value="EnsemblFungi"/>
</dbReference>
<dbReference type="Proteomes" id="UP000094336">
    <property type="component" value="Unassembled WGS sequence"/>
</dbReference>
<evidence type="ECO:0000256" key="7">
    <source>
        <dbReference type="SAM" id="Phobius"/>
    </source>
</evidence>
<dbReference type="AlphaFoldDB" id="A0A1E3QQI1"/>
<name>A0A1E3QQI1_9ASCO</name>
<keyword evidence="7" id="KW-0472">Membrane</keyword>
<dbReference type="EMBL" id="KV454431">
    <property type="protein sequence ID" value="ODQ79943.1"/>
    <property type="molecule type" value="Genomic_DNA"/>
</dbReference>
<feature type="region of interest" description="Disordered" evidence="6">
    <location>
        <begin position="636"/>
        <end position="659"/>
    </location>
</feature>